<comment type="caution">
    <text evidence="8">The sequence shown here is derived from an EMBL/GenBank/DDBJ whole genome shotgun (WGS) entry which is preliminary data.</text>
</comment>
<evidence type="ECO:0000313" key="9">
    <source>
        <dbReference type="Proteomes" id="UP000559027"/>
    </source>
</evidence>
<sequence length="621" mass="69534">MRPRPISREEFARFLQKARPPSGWPAHIGVANSGGPDSTCLLFLLQRYIEDSKSSELTSPARVYSLTIDHALQASSATMAEQSARTATSLHIPHTTLRIPWGTPPFPPLPDKSKAFEGTARMARYNLLWKWMQKENIGTVAMGHHADDQVETALMRLGKKSSELGARGMLACRRWGMGMKNELEWAGIEGMKKWIVRPLLEVSKDRILATCEENELNYVIDPTNFQPDVTLRNAIRAIVSSKDKGEEPPDLTELPPKIQKDLMAINQNINAFSHITHQPLDLNSSSESLRAAVKAIDVYATDIEDRATSQIARIRLPSPPGSFVLSTRAVQEILDPTLRRAIALRILRYISFHPWGSLRSQARRSQYALDQIVARLWDPQTFYSNQSNAFAAGGGVLWAPVVVDTTTTAPSFLDAGGKIKRPQPSTIRNTDMRLGKGVVGWMATRQPPHRPEKMMEYGLEDTLNVDVTPTLKAGLKAWDTGNGLGPSIIEVLWDCRFLVQFDLAKMPKDVREIVLSDVSDGPRLAIRWWTHYFCPKIDIVPPGESLIPPDIKIKTRAQTLHSNIDSYTPSRLLMFRQKAEEDSAATDIPKLYRNGQIKESFPPPLTSGWINTSWIRTLDPS</sequence>
<name>A0A8H5G4E1_9AGAR</name>
<dbReference type="InterPro" id="IPR011063">
    <property type="entry name" value="TilS/TtcA_N"/>
</dbReference>
<evidence type="ECO:0000256" key="5">
    <source>
        <dbReference type="ARBA" id="ARBA00022840"/>
    </source>
</evidence>
<dbReference type="NCBIfam" id="TIGR02432">
    <property type="entry name" value="lysidine_TilS_N"/>
    <property type="match status" value="1"/>
</dbReference>
<proteinExistence type="inferred from homology"/>
<keyword evidence="2" id="KW-0436">Ligase</keyword>
<feature type="domain" description="tRNA(Ile)-lysidine/2-thiocytidine synthase N-terminal" evidence="7">
    <location>
        <begin position="28"/>
        <end position="237"/>
    </location>
</feature>
<dbReference type="InterPro" id="IPR012795">
    <property type="entry name" value="tRNA_Ile_lys_synt_N"/>
</dbReference>
<keyword evidence="5" id="KW-0067">ATP-binding</keyword>
<organism evidence="8 9">
    <name type="scientific">Leucocoprinus leucothites</name>
    <dbReference type="NCBI Taxonomy" id="201217"/>
    <lineage>
        <taxon>Eukaryota</taxon>
        <taxon>Fungi</taxon>
        <taxon>Dikarya</taxon>
        <taxon>Basidiomycota</taxon>
        <taxon>Agaricomycotina</taxon>
        <taxon>Agaricomycetes</taxon>
        <taxon>Agaricomycetidae</taxon>
        <taxon>Agaricales</taxon>
        <taxon>Agaricineae</taxon>
        <taxon>Agaricaceae</taxon>
        <taxon>Leucocoprinus</taxon>
    </lineage>
</organism>
<dbReference type="Proteomes" id="UP000559027">
    <property type="component" value="Unassembled WGS sequence"/>
</dbReference>
<dbReference type="InterPro" id="IPR012094">
    <property type="entry name" value="tRNA_Ile_lys_synt"/>
</dbReference>
<dbReference type="OrthoDB" id="434144at2759"/>
<keyword evidence="4" id="KW-0547">Nucleotide-binding</keyword>
<evidence type="ECO:0000256" key="3">
    <source>
        <dbReference type="ARBA" id="ARBA00022694"/>
    </source>
</evidence>
<evidence type="ECO:0000256" key="6">
    <source>
        <dbReference type="ARBA" id="ARBA00048539"/>
    </source>
</evidence>
<accession>A0A8H5G4E1</accession>
<comment type="catalytic activity">
    <reaction evidence="6">
        <text>cytidine(34) in tRNA(Ile2) + L-lysine + ATP = lysidine(34) in tRNA(Ile2) + AMP + diphosphate + H(+)</text>
        <dbReference type="Rhea" id="RHEA:43744"/>
        <dbReference type="Rhea" id="RHEA-COMP:10625"/>
        <dbReference type="Rhea" id="RHEA-COMP:10670"/>
        <dbReference type="ChEBI" id="CHEBI:15378"/>
        <dbReference type="ChEBI" id="CHEBI:30616"/>
        <dbReference type="ChEBI" id="CHEBI:32551"/>
        <dbReference type="ChEBI" id="CHEBI:33019"/>
        <dbReference type="ChEBI" id="CHEBI:82748"/>
        <dbReference type="ChEBI" id="CHEBI:83665"/>
        <dbReference type="ChEBI" id="CHEBI:456215"/>
        <dbReference type="EC" id="6.3.4.19"/>
    </reaction>
</comment>
<evidence type="ECO:0000259" key="7">
    <source>
        <dbReference type="Pfam" id="PF01171"/>
    </source>
</evidence>
<evidence type="ECO:0000313" key="8">
    <source>
        <dbReference type="EMBL" id="KAF5358109.1"/>
    </source>
</evidence>
<dbReference type="PANTHER" id="PTHR43033:SF1">
    <property type="entry name" value="TRNA(ILE)-LYSIDINE SYNTHASE-RELATED"/>
    <property type="match status" value="1"/>
</dbReference>
<keyword evidence="3" id="KW-0819">tRNA processing</keyword>
<dbReference type="SUPFAM" id="SSF52402">
    <property type="entry name" value="Adenine nucleotide alpha hydrolases-like"/>
    <property type="match status" value="1"/>
</dbReference>
<dbReference type="GO" id="GO:0005524">
    <property type="term" value="F:ATP binding"/>
    <property type="evidence" value="ECO:0007669"/>
    <property type="project" value="UniProtKB-KW"/>
</dbReference>
<dbReference type="HAMAP" id="MF_01161">
    <property type="entry name" value="tRNA_Ile_lys_synt"/>
    <property type="match status" value="1"/>
</dbReference>
<dbReference type="EC" id="6.3.4.19" evidence="1"/>
<dbReference type="AlphaFoldDB" id="A0A8H5G4E1"/>
<gene>
    <name evidence="8" type="ORF">D9756_001370</name>
</gene>
<reference evidence="8 9" key="1">
    <citation type="journal article" date="2020" name="ISME J.">
        <title>Uncovering the hidden diversity of litter-decomposition mechanisms in mushroom-forming fungi.</title>
        <authorList>
            <person name="Floudas D."/>
            <person name="Bentzer J."/>
            <person name="Ahren D."/>
            <person name="Johansson T."/>
            <person name="Persson P."/>
            <person name="Tunlid A."/>
        </authorList>
    </citation>
    <scope>NUCLEOTIDE SEQUENCE [LARGE SCALE GENOMIC DNA]</scope>
    <source>
        <strain evidence="8 9">CBS 146.42</strain>
    </source>
</reference>
<dbReference type="CDD" id="cd01992">
    <property type="entry name" value="TilS_N"/>
    <property type="match status" value="1"/>
</dbReference>
<dbReference type="PANTHER" id="PTHR43033">
    <property type="entry name" value="TRNA(ILE)-LYSIDINE SYNTHASE-RELATED"/>
    <property type="match status" value="1"/>
</dbReference>
<dbReference type="GO" id="GO:0032267">
    <property type="term" value="F:tRNA(Ile)-lysidine synthase activity"/>
    <property type="evidence" value="ECO:0007669"/>
    <property type="project" value="UniProtKB-EC"/>
</dbReference>
<dbReference type="GO" id="GO:0008033">
    <property type="term" value="P:tRNA processing"/>
    <property type="evidence" value="ECO:0007669"/>
    <property type="project" value="UniProtKB-KW"/>
</dbReference>
<protein>
    <recommendedName>
        <fullName evidence="1">tRNA(Ile)-lysidine synthetase</fullName>
        <ecNumber evidence="1">6.3.4.19</ecNumber>
    </recommendedName>
</protein>
<dbReference type="EMBL" id="JAACJO010000005">
    <property type="protein sequence ID" value="KAF5358109.1"/>
    <property type="molecule type" value="Genomic_DNA"/>
</dbReference>
<evidence type="ECO:0000256" key="1">
    <source>
        <dbReference type="ARBA" id="ARBA00013267"/>
    </source>
</evidence>
<dbReference type="Pfam" id="PF01171">
    <property type="entry name" value="ATP_bind_3"/>
    <property type="match status" value="1"/>
</dbReference>
<evidence type="ECO:0000256" key="2">
    <source>
        <dbReference type="ARBA" id="ARBA00022598"/>
    </source>
</evidence>
<dbReference type="Gene3D" id="3.40.50.620">
    <property type="entry name" value="HUPs"/>
    <property type="match status" value="1"/>
</dbReference>
<dbReference type="InterPro" id="IPR014729">
    <property type="entry name" value="Rossmann-like_a/b/a_fold"/>
</dbReference>
<evidence type="ECO:0000256" key="4">
    <source>
        <dbReference type="ARBA" id="ARBA00022741"/>
    </source>
</evidence>
<keyword evidence="9" id="KW-1185">Reference proteome</keyword>